<dbReference type="AlphaFoldDB" id="A0A2P2QX54"/>
<evidence type="ECO:0000313" key="1">
    <source>
        <dbReference type="EMBL" id="MBX71527.1"/>
    </source>
</evidence>
<proteinExistence type="predicted"/>
<reference evidence="1" key="1">
    <citation type="submission" date="2018-02" db="EMBL/GenBank/DDBJ databases">
        <title>Rhizophora mucronata_Transcriptome.</title>
        <authorList>
            <person name="Meera S.P."/>
            <person name="Sreeshan A."/>
            <person name="Augustine A."/>
        </authorList>
    </citation>
    <scope>NUCLEOTIDE SEQUENCE</scope>
    <source>
        <tissue evidence="1">Leaf</tissue>
    </source>
</reference>
<protein>
    <submittedName>
        <fullName evidence="1">Uncharacterized protein</fullName>
    </submittedName>
</protein>
<accession>A0A2P2QX54</accession>
<name>A0A2P2QX54_RHIMU</name>
<dbReference type="EMBL" id="GGEC01091043">
    <property type="protein sequence ID" value="MBX71527.1"/>
    <property type="molecule type" value="Transcribed_RNA"/>
</dbReference>
<organism evidence="1">
    <name type="scientific">Rhizophora mucronata</name>
    <name type="common">Asiatic mangrove</name>
    <dbReference type="NCBI Taxonomy" id="61149"/>
    <lineage>
        <taxon>Eukaryota</taxon>
        <taxon>Viridiplantae</taxon>
        <taxon>Streptophyta</taxon>
        <taxon>Embryophyta</taxon>
        <taxon>Tracheophyta</taxon>
        <taxon>Spermatophyta</taxon>
        <taxon>Magnoliopsida</taxon>
        <taxon>eudicotyledons</taxon>
        <taxon>Gunneridae</taxon>
        <taxon>Pentapetalae</taxon>
        <taxon>rosids</taxon>
        <taxon>fabids</taxon>
        <taxon>Malpighiales</taxon>
        <taxon>Rhizophoraceae</taxon>
        <taxon>Rhizophora</taxon>
    </lineage>
</organism>
<sequence length="48" mass="5396">MSIKYCFGSKENGGENIYLLTKAAFVSCNSRTPGKCVLLLQHWSLKMK</sequence>